<evidence type="ECO:0000259" key="1">
    <source>
        <dbReference type="Pfam" id="PF04073"/>
    </source>
</evidence>
<comment type="caution">
    <text evidence="2">The sequence shown here is derived from an EMBL/GenBank/DDBJ whole genome shotgun (WGS) entry which is preliminary data.</text>
</comment>
<dbReference type="InterPro" id="IPR036754">
    <property type="entry name" value="YbaK/aa-tRNA-synt-asso_dom_sf"/>
</dbReference>
<keyword evidence="3" id="KW-1185">Reference proteome</keyword>
<dbReference type="SUPFAM" id="SSF55826">
    <property type="entry name" value="YbaK/ProRS associated domain"/>
    <property type="match status" value="1"/>
</dbReference>
<dbReference type="Proteomes" id="UP000187485">
    <property type="component" value="Unassembled WGS sequence"/>
</dbReference>
<proteinExistence type="predicted"/>
<evidence type="ECO:0000313" key="2">
    <source>
        <dbReference type="EMBL" id="GAV21697.1"/>
    </source>
</evidence>
<dbReference type="InterPro" id="IPR007214">
    <property type="entry name" value="YbaK/aa-tRNA-synth-assoc-dom"/>
</dbReference>
<evidence type="ECO:0000313" key="3">
    <source>
        <dbReference type="Proteomes" id="UP000187485"/>
    </source>
</evidence>
<name>A0A1L8CS28_9THEO</name>
<sequence>MDALLRVKEFLQRQNPPVEVIILEADTSTAPLAAKALGVEVGAIAKTIVAVGKSKAVLVVAAGDVKLDFKKLKAITGEKMRLARAEEVEELTGFKPGGVCPFALKKPLPILIDESLERFPVVYAAAGSPNSAVPITVSRLLEITGGQKCRVTE</sequence>
<dbReference type="PANTHER" id="PTHR30411:SF1">
    <property type="entry name" value="CYTOPLASMIC PROTEIN"/>
    <property type="match status" value="1"/>
</dbReference>
<dbReference type="Pfam" id="PF04073">
    <property type="entry name" value="tRNA_edit"/>
    <property type="match status" value="1"/>
</dbReference>
<dbReference type="Gene3D" id="3.90.960.10">
    <property type="entry name" value="YbaK/aminoacyl-tRNA synthetase-associated domain"/>
    <property type="match status" value="1"/>
</dbReference>
<dbReference type="EMBL" id="BDJK01000003">
    <property type="protein sequence ID" value="GAV21697.1"/>
    <property type="molecule type" value="Genomic_DNA"/>
</dbReference>
<organism evidence="2 3">
    <name type="scientific">Carboxydothermus pertinax</name>
    <dbReference type="NCBI Taxonomy" id="870242"/>
    <lineage>
        <taxon>Bacteria</taxon>
        <taxon>Bacillati</taxon>
        <taxon>Bacillota</taxon>
        <taxon>Clostridia</taxon>
        <taxon>Thermoanaerobacterales</taxon>
        <taxon>Thermoanaerobacteraceae</taxon>
        <taxon>Carboxydothermus</taxon>
    </lineage>
</organism>
<dbReference type="STRING" id="870242.cpu_02070"/>
<dbReference type="AlphaFoldDB" id="A0A1L8CS28"/>
<reference evidence="3" key="1">
    <citation type="submission" date="2016-12" db="EMBL/GenBank/DDBJ databases">
        <title>Draft Genome Sequences od Carboxydothermus pertinax and islandicus, Hydrogenogenic Carboxydotrophic Bacteria.</title>
        <authorList>
            <person name="Fukuyama Y."/>
            <person name="Ohmae K."/>
            <person name="Yoneda Y."/>
            <person name="Yoshida T."/>
            <person name="Sako Y."/>
        </authorList>
    </citation>
    <scope>NUCLEOTIDE SEQUENCE [LARGE SCALE GENOMIC DNA]</scope>
    <source>
        <strain evidence="3">Ug1</strain>
    </source>
</reference>
<dbReference type="CDD" id="cd04333">
    <property type="entry name" value="ProX_deacylase"/>
    <property type="match status" value="1"/>
</dbReference>
<accession>A0A1L8CS28</accession>
<dbReference type="PANTHER" id="PTHR30411">
    <property type="entry name" value="CYTOPLASMIC PROTEIN"/>
    <property type="match status" value="1"/>
</dbReference>
<dbReference type="OrthoDB" id="9798760at2"/>
<dbReference type="GO" id="GO:0002161">
    <property type="term" value="F:aminoacyl-tRNA deacylase activity"/>
    <property type="evidence" value="ECO:0007669"/>
    <property type="project" value="InterPro"/>
</dbReference>
<dbReference type="RefSeq" id="WP_075858145.1">
    <property type="nucleotide sequence ID" value="NZ_BDJK01000003.1"/>
</dbReference>
<protein>
    <submittedName>
        <fullName evidence="2">Aminoacyl-tRNA deacylase</fullName>
    </submittedName>
</protein>
<feature type="domain" description="YbaK/aminoacyl-tRNA synthetase-associated" evidence="1">
    <location>
        <begin position="26"/>
        <end position="141"/>
    </location>
</feature>
<gene>
    <name evidence="2" type="ORF">cpu_02070</name>
</gene>